<dbReference type="RefSeq" id="WP_152229876.1">
    <property type="nucleotide sequence ID" value="NZ_BAAAOT010000001.1"/>
</dbReference>
<dbReference type="InterPro" id="IPR036388">
    <property type="entry name" value="WH-like_DNA-bd_sf"/>
</dbReference>
<dbReference type="EMBL" id="WHPD01000315">
    <property type="protein sequence ID" value="MPV87310.1"/>
    <property type="molecule type" value="Genomic_DNA"/>
</dbReference>
<dbReference type="Pfam" id="PF00196">
    <property type="entry name" value="GerE"/>
    <property type="match status" value="1"/>
</dbReference>
<evidence type="ECO:0000256" key="2">
    <source>
        <dbReference type="ARBA" id="ARBA00023125"/>
    </source>
</evidence>
<keyword evidence="3" id="KW-0804">Transcription</keyword>
<dbReference type="PANTHER" id="PTHR44688:SF16">
    <property type="entry name" value="DNA-BINDING TRANSCRIPTIONAL ACTIVATOR DEVR_DOSR"/>
    <property type="match status" value="1"/>
</dbReference>
<dbReference type="SMART" id="SM00421">
    <property type="entry name" value="HTH_LUXR"/>
    <property type="match status" value="1"/>
</dbReference>
<dbReference type="PANTHER" id="PTHR44688">
    <property type="entry name" value="DNA-BINDING TRANSCRIPTIONAL ACTIVATOR DEVR_DOSR"/>
    <property type="match status" value="1"/>
</dbReference>
<keyword evidence="2" id="KW-0238">DNA-binding</keyword>
<dbReference type="Gene3D" id="1.10.10.10">
    <property type="entry name" value="Winged helix-like DNA-binding domain superfamily/Winged helix DNA-binding domain"/>
    <property type="match status" value="1"/>
</dbReference>
<name>A0A7J9UTW6_9MICO</name>
<gene>
    <name evidence="5" type="ORF">GB882_01410</name>
</gene>
<dbReference type="Proteomes" id="UP000429644">
    <property type="component" value="Unassembled WGS sequence"/>
</dbReference>
<dbReference type="PROSITE" id="PS50043">
    <property type="entry name" value="HTH_LUXR_2"/>
    <property type="match status" value="1"/>
</dbReference>
<keyword evidence="1" id="KW-0805">Transcription regulation</keyword>
<evidence type="ECO:0000256" key="1">
    <source>
        <dbReference type="ARBA" id="ARBA00023015"/>
    </source>
</evidence>
<feature type="non-terminal residue" evidence="5">
    <location>
        <position position="1"/>
    </location>
</feature>
<evidence type="ECO:0000313" key="5">
    <source>
        <dbReference type="EMBL" id="MPV87310.1"/>
    </source>
</evidence>
<dbReference type="CDD" id="cd06170">
    <property type="entry name" value="LuxR_C_like"/>
    <property type="match status" value="1"/>
</dbReference>
<dbReference type="InterPro" id="IPR027417">
    <property type="entry name" value="P-loop_NTPase"/>
</dbReference>
<evidence type="ECO:0000313" key="6">
    <source>
        <dbReference type="Proteomes" id="UP000429644"/>
    </source>
</evidence>
<sequence>MSVPTAAPPWPILPRGESEVVASLLERGVSVLLVGEAGVGKSQLATTAVESRKGLGRGGRQAAARGPRQRVVRLSGASLTPDLPLEEVSPVLRGLLRDEDDVATDTGTLGVPLLRVEDAHLLDHRHAHTLAGLARQGQAQLLITLHSTGASQSPWLQLWKDEIAERVDIAPLDAASVEELLTVALGGPLTTATCVRIMDRSQGNPFYLRELVRAELEAGTLVERRGIWVGLADAPPGPRVIDMVRHELDRLDPPVREALDLVALAGELPVSRLSGLVHEGAVDELVRLGLVVTGQSRPERGLVPVVEVRHPMYGEAVRELVPPDRCRRLYGAVRGTLSLPSGPHPGGPAALLRMVLWALECGVRESPDRLLAAIRAGLETARWDMAIQVAVAALDVVGPADPRRADALLLRAAAWYELQRSGEAARDLAEATATLARCGAPIDPGLQVRLVDQLADLDQFQDDDPDRALERIASAQDDVTCSGPEHARALEISRLARLGHAGRFAESLGPSLVMLAAAAPDASDVGRLVAPTVYGLGQAGQLDEADMIATRYVRRAMAHRDPLQPSVVEDITVAEALVMLWAGDLDGVAELLGESPEHPLRYSTHEVFAQVGRGMLAAARGLWSEARHHLESASARYSVRDINGVGKWVAAGEALAVAATGDAPAARSALERMREMPMGISATLESDLKLLQLDAEAWLGEPTRRSEALALARWSAERGLHRTELEALHRAVVADRAEPADPTDAQREAEPTAGEVLARILALGEQVRGPRPDALVHHARAVLAEDDELTQIGLRELGRAGLWLPPQGSPRVPLTRREREIASLAAGGLSSKAIAERFTLSVRTVDSHLSRVFTKLGVRSRRELAAALRG</sequence>
<evidence type="ECO:0000256" key="3">
    <source>
        <dbReference type="ARBA" id="ARBA00023163"/>
    </source>
</evidence>
<proteinExistence type="predicted"/>
<protein>
    <recommendedName>
        <fullName evidence="4">HTH luxR-type domain-containing protein</fullName>
    </recommendedName>
</protein>
<dbReference type="InterPro" id="IPR000792">
    <property type="entry name" value="Tscrpt_reg_LuxR_C"/>
</dbReference>
<dbReference type="SUPFAM" id="SSF46894">
    <property type="entry name" value="C-terminal effector domain of the bipartite response regulators"/>
    <property type="match status" value="1"/>
</dbReference>
<dbReference type="SUPFAM" id="SSF52540">
    <property type="entry name" value="P-loop containing nucleoside triphosphate hydrolases"/>
    <property type="match status" value="1"/>
</dbReference>
<reference evidence="5 6" key="1">
    <citation type="submission" date="2019-10" db="EMBL/GenBank/DDBJ databases">
        <title>Georgenia wutianyii sp. nov. and Georgenia yuyongxinii sp. nov. isolated from plateau pika (Ochotona curzoniae) in the Qinghai-Tibet plateau of China.</title>
        <authorList>
            <person name="Tian Z."/>
        </authorList>
    </citation>
    <scope>NUCLEOTIDE SEQUENCE [LARGE SCALE GENOMIC DNA]</scope>
    <source>
        <strain evidence="5 6">JCM 15130</strain>
    </source>
</reference>
<feature type="domain" description="HTH luxR-type" evidence="4">
    <location>
        <begin position="807"/>
        <end position="870"/>
    </location>
</feature>
<dbReference type="GO" id="GO:0003677">
    <property type="term" value="F:DNA binding"/>
    <property type="evidence" value="ECO:0007669"/>
    <property type="project" value="UniProtKB-KW"/>
</dbReference>
<organism evidence="5 6">
    <name type="scientific">Georgenia ruanii</name>
    <dbReference type="NCBI Taxonomy" id="348442"/>
    <lineage>
        <taxon>Bacteria</taxon>
        <taxon>Bacillati</taxon>
        <taxon>Actinomycetota</taxon>
        <taxon>Actinomycetes</taxon>
        <taxon>Micrococcales</taxon>
        <taxon>Bogoriellaceae</taxon>
        <taxon>Georgenia</taxon>
    </lineage>
</organism>
<comment type="caution">
    <text evidence="5">The sequence shown here is derived from an EMBL/GenBank/DDBJ whole genome shotgun (WGS) entry which is preliminary data.</text>
</comment>
<evidence type="ECO:0000259" key="4">
    <source>
        <dbReference type="PROSITE" id="PS50043"/>
    </source>
</evidence>
<dbReference type="OrthoDB" id="3197423at2"/>
<accession>A0A7J9UTW6</accession>
<dbReference type="AlphaFoldDB" id="A0A7J9UTW6"/>
<dbReference type="InterPro" id="IPR016032">
    <property type="entry name" value="Sig_transdc_resp-reg_C-effctor"/>
</dbReference>
<dbReference type="GO" id="GO:0006355">
    <property type="term" value="P:regulation of DNA-templated transcription"/>
    <property type="evidence" value="ECO:0007669"/>
    <property type="project" value="InterPro"/>
</dbReference>
<dbReference type="PRINTS" id="PR00038">
    <property type="entry name" value="HTHLUXR"/>
</dbReference>
<keyword evidence="6" id="KW-1185">Reference proteome</keyword>
<dbReference type="PROSITE" id="PS00622">
    <property type="entry name" value="HTH_LUXR_1"/>
    <property type="match status" value="1"/>
</dbReference>